<keyword evidence="6" id="KW-1133">Transmembrane helix</keyword>
<dbReference type="EC" id="7.-.-.-" evidence="6"/>
<evidence type="ECO:0000256" key="2">
    <source>
        <dbReference type="ARBA" id="ARBA00022553"/>
    </source>
</evidence>
<evidence type="ECO:0000256" key="6">
    <source>
        <dbReference type="HAMAP-Rule" id="MF_00479"/>
    </source>
</evidence>
<dbReference type="STRING" id="1122934.SAMN02745691_00135"/>
<dbReference type="GO" id="GO:0022900">
    <property type="term" value="P:electron transport chain"/>
    <property type="evidence" value="ECO:0007669"/>
    <property type="project" value="UniProtKB-UniRule"/>
</dbReference>
<gene>
    <name evidence="6" type="primary">rnfG</name>
    <name evidence="8" type="ORF">SAMN02745691_00135</name>
</gene>
<keyword evidence="4 6" id="KW-0288">FMN</keyword>
<comment type="function">
    <text evidence="6">Part of a membrane-bound complex that couples electron transfer with translocation of ions across the membrane.</text>
</comment>
<feature type="modified residue" description="FMN phosphoryl threonine" evidence="6">
    <location>
        <position position="181"/>
    </location>
</feature>
<accession>A0A1M6ADG7</accession>
<dbReference type="SMART" id="SM00900">
    <property type="entry name" value="FMN_bind"/>
    <property type="match status" value="1"/>
</dbReference>
<name>A0A1M6ADG7_9FIRM</name>
<comment type="subunit">
    <text evidence="6">The complex is composed of six subunits: RnfA, RnfB, RnfC, RnfD, RnfE and RnfG.</text>
</comment>
<sequence length="208" mass="22076">MSEKKKMIKNALILFAITLVAGLFLGLVYEVTKIPRANQIAKKQQEAYKTVFQDAQKFSVVDFNAADVAGYLAEKGLSQSMEVIDGVILANDDSGNPLGYVINVTTKEGYAGNIVFSVGIKNDGTVNAISMLSIAETAGLGMKAKEPAFKDQFANKNVDSFAYTKSGAVQENEIDAISGSTITTNAVTNGVNAAIYCFDYLTGGGSVE</sequence>
<keyword evidence="1 6" id="KW-0813">Transport</keyword>
<dbReference type="Proteomes" id="UP000184342">
    <property type="component" value="Unassembled WGS sequence"/>
</dbReference>
<keyword evidence="3 6" id="KW-0285">Flavoprotein</keyword>
<dbReference type="OrthoDB" id="9787579at2"/>
<feature type="domain" description="FMN-binding" evidence="7">
    <location>
        <begin position="109"/>
        <end position="198"/>
    </location>
</feature>
<evidence type="ECO:0000313" key="8">
    <source>
        <dbReference type="EMBL" id="SHI34358.1"/>
    </source>
</evidence>
<keyword evidence="9" id="KW-1185">Reference proteome</keyword>
<comment type="cofactor">
    <cofactor evidence="6">
        <name>FMN</name>
        <dbReference type="ChEBI" id="CHEBI:58210"/>
    </cofactor>
</comment>
<dbReference type="InterPro" id="IPR007329">
    <property type="entry name" value="FMN-bd"/>
</dbReference>
<dbReference type="AlphaFoldDB" id="A0A1M6ADG7"/>
<reference evidence="8 9" key="1">
    <citation type="submission" date="2016-11" db="EMBL/GenBank/DDBJ databases">
        <authorList>
            <person name="Jaros S."/>
            <person name="Januszkiewicz K."/>
            <person name="Wedrychowicz H."/>
        </authorList>
    </citation>
    <scope>NUCLEOTIDE SEQUENCE [LARGE SCALE GENOMIC DNA]</scope>
    <source>
        <strain evidence="8 9">DSM 15970</strain>
    </source>
</reference>
<dbReference type="Pfam" id="PF04205">
    <property type="entry name" value="FMN_bind"/>
    <property type="match status" value="1"/>
</dbReference>
<dbReference type="GO" id="GO:0010181">
    <property type="term" value="F:FMN binding"/>
    <property type="evidence" value="ECO:0007669"/>
    <property type="project" value="InterPro"/>
</dbReference>
<protein>
    <recommendedName>
        <fullName evidence="6">Ion-translocating oxidoreductase complex subunit G</fullName>
        <ecNumber evidence="6">7.-.-.-</ecNumber>
    </recommendedName>
    <alternativeName>
        <fullName evidence="6">Rnf electron transport complex subunit G</fullName>
    </alternativeName>
</protein>
<keyword evidence="2 6" id="KW-0597">Phosphoprotein</keyword>
<evidence type="ECO:0000259" key="7">
    <source>
        <dbReference type="SMART" id="SM00900"/>
    </source>
</evidence>
<dbReference type="GO" id="GO:0005886">
    <property type="term" value="C:plasma membrane"/>
    <property type="evidence" value="ECO:0007669"/>
    <property type="project" value="UniProtKB-SubCell"/>
</dbReference>
<keyword evidence="6" id="KW-1278">Translocase</keyword>
<dbReference type="InterPro" id="IPR010209">
    <property type="entry name" value="Ion_transpt_RnfG/RsxG"/>
</dbReference>
<organism evidence="8 9">
    <name type="scientific">Parasporobacterium paucivorans DSM 15970</name>
    <dbReference type="NCBI Taxonomy" id="1122934"/>
    <lineage>
        <taxon>Bacteria</taxon>
        <taxon>Bacillati</taxon>
        <taxon>Bacillota</taxon>
        <taxon>Clostridia</taxon>
        <taxon>Lachnospirales</taxon>
        <taxon>Lachnospiraceae</taxon>
        <taxon>Parasporobacterium</taxon>
    </lineage>
</organism>
<evidence type="ECO:0000313" key="9">
    <source>
        <dbReference type="Proteomes" id="UP000184342"/>
    </source>
</evidence>
<dbReference type="EMBL" id="FQYT01000002">
    <property type="protein sequence ID" value="SHI34358.1"/>
    <property type="molecule type" value="Genomic_DNA"/>
</dbReference>
<keyword evidence="6" id="KW-1003">Cell membrane</keyword>
<dbReference type="PANTHER" id="PTHR36118:SF1">
    <property type="entry name" value="ION-TRANSLOCATING OXIDOREDUCTASE COMPLEX SUBUNIT G"/>
    <property type="match status" value="1"/>
</dbReference>
<dbReference type="PIRSF" id="PIRSF006091">
    <property type="entry name" value="E_trnsport_RnfG"/>
    <property type="match status" value="1"/>
</dbReference>
<evidence type="ECO:0000256" key="5">
    <source>
        <dbReference type="ARBA" id="ARBA00022982"/>
    </source>
</evidence>
<keyword evidence="5 6" id="KW-0249">Electron transport</keyword>
<evidence type="ECO:0000256" key="1">
    <source>
        <dbReference type="ARBA" id="ARBA00022448"/>
    </source>
</evidence>
<keyword evidence="6" id="KW-0812">Transmembrane</keyword>
<evidence type="ECO:0000256" key="4">
    <source>
        <dbReference type="ARBA" id="ARBA00022643"/>
    </source>
</evidence>
<evidence type="ECO:0000256" key="3">
    <source>
        <dbReference type="ARBA" id="ARBA00022630"/>
    </source>
</evidence>
<dbReference type="RefSeq" id="WP_073992437.1">
    <property type="nucleotide sequence ID" value="NZ_FQYT01000002.1"/>
</dbReference>
<comment type="similarity">
    <text evidence="6">Belongs to the RnfG family.</text>
</comment>
<proteinExistence type="inferred from homology"/>
<keyword evidence="6" id="KW-0472">Membrane</keyword>
<dbReference type="GO" id="GO:0009055">
    <property type="term" value="F:electron transfer activity"/>
    <property type="evidence" value="ECO:0007669"/>
    <property type="project" value="InterPro"/>
</dbReference>
<dbReference type="HAMAP" id="MF_00479">
    <property type="entry name" value="RsxG_RnfG"/>
    <property type="match status" value="1"/>
</dbReference>
<comment type="subcellular location">
    <subcellularLocation>
        <location evidence="6">Cell membrane</location>
        <topology evidence="6">Single-pass membrane protein</topology>
    </subcellularLocation>
</comment>
<dbReference type="PANTHER" id="PTHR36118">
    <property type="entry name" value="ION-TRANSLOCATING OXIDOREDUCTASE COMPLEX SUBUNIT G"/>
    <property type="match status" value="1"/>
</dbReference>